<dbReference type="Proteomes" id="UP000032336">
    <property type="component" value="Unassembled WGS sequence"/>
</dbReference>
<dbReference type="OrthoDB" id="273614at2"/>
<accession>A0A0D8FYW7</accession>
<dbReference type="STRING" id="1121877.FEAC_03650"/>
<evidence type="ECO:0000313" key="2">
    <source>
        <dbReference type="EMBL" id="KJE77992.1"/>
    </source>
</evidence>
<organism evidence="2 3">
    <name type="scientific">Ferrimicrobium acidiphilum DSM 19497</name>
    <dbReference type="NCBI Taxonomy" id="1121877"/>
    <lineage>
        <taxon>Bacteria</taxon>
        <taxon>Bacillati</taxon>
        <taxon>Actinomycetota</taxon>
        <taxon>Acidimicrobiia</taxon>
        <taxon>Acidimicrobiales</taxon>
        <taxon>Acidimicrobiaceae</taxon>
        <taxon>Ferrimicrobium</taxon>
    </lineage>
</organism>
<dbReference type="AlphaFoldDB" id="A0A0D8FYW7"/>
<dbReference type="InterPro" id="IPR000182">
    <property type="entry name" value="GNAT_dom"/>
</dbReference>
<dbReference type="EMBL" id="JXUW01000002">
    <property type="protein sequence ID" value="KJE77992.1"/>
    <property type="molecule type" value="Genomic_DNA"/>
</dbReference>
<dbReference type="InterPro" id="IPR016181">
    <property type="entry name" value="Acyl_CoA_acyltransferase"/>
</dbReference>
<keyword evidence="3" id="KW-1185">Reference proteome</keyword>
<proteinExistence type="predicted"/>
<name>A0A0D8FYW7_9ACTN</name>
<dbReference type="Pfam" id="PF00583">
    <property type="entry name" value="Acetyltransf_1"/>
    <property type="match status" value="1"/>
</dbReference>
<keyword evidence="2" id="KW-0808">Transferase</keyword>
<dbReference type="GO" id="GO:0016747">
    <property type="term" value="F:acyltransferase activity, transferring groups other than amino-acyl groups"/>
    <property type="evidence" value="ECO:0007669"/>
    <property type="project" value="InterPro"/>
</dbReference>
<reference evidence="2 3" key="1">
    <citation type="submission" date="2015-01" db="EMBL/GenBank/DDBJ databases">
        <title>Draft genome of the acidophilic iron oxidizer Ferrimicrobium acidiphilum strain T23.</title>
        <authorList>
            <person name="Poehlein A."/>
            <person name="Eisen S."/>
            <person name="Schloemann M."/>
            <person name="Johnson B.D."/>
            <person name="Daniel R."/>
            <person name="Muehling M."/>
        </authorList>
    </citation>
    <scope>NUCLEOTIDE SEQUENCE [LARGE SCALE GENOMIC DNA]</scope>
    <source>
        <strain evidence="2 3">T23</strain>
    </source>
</reference>
<dbReference type="PROSITE" id="PS51186">
    <property type="entry name" value="GNAT"/>
    <property type="match status" value="1"/>
</dbReference>
<comment type="caution">
    <text evidence="2">The sequence shown here is derived from an EMBL/GenBank/DDBJ whole genome shotgun (WGS) entry which is preliminary data.</text>
</comment>
<dbReference type="Gene3D" id="3.40.630.30">
    <property type="match status" value="1"/>
</dbReference>
<evidence type="ECO:0000313" key="3">
    <source>
        <dbReference type="Proteomes" id="UP000032336"/>
    </source>
</evidence>
<dbReference type="eggNOG" id="COG0456">
    <property type="taxonomic scope" value="Bacteria"/>
</dbReference>
<dbReference type="CDD" id="cd04301">
    <property type="entry name" value="NAT_SF"/>
    <property type="match status" value="1"/>
</dbReference>
<protein>
    <submittedName>
        <fullName evidence="2">Acetyltransferase (GNAT) family protein</fullName>
    </submittedName>
</protein>
<dbReference type="SUPFAM" id="SSF55729">
    <property type="entry name" value="Acyl-CoA N-acyltransferases (Nat)"/>
    <property type="match status" value="1"/>
</dbReference>
<evidence type="ECO:0000259" key="1">
    <source>
        <dbReference type="PROSITE" id="PS51186"/>
    </source>
</evidence>
<sequence length="177" mass="19761">MIADIFFRLSEVTRQLIVRELDASFADRAGELLRQAYQQIYPNGTADGYLDRVAEVGERLTKATVLGCFLGLELTGCTTLVLDHNSEFAEGLIEGEAGLRMLGVDPKFQRLGVARMLVGQCLVRAVEHDKGALLLHTDKKMVAAQSLYEHMAFSRVPDRDLSFPEVELLCYRRALVD</sequence>
<gene>
    <name evidence="2" type="ORF">FEAC_03650</name>
</gene>
<feature type="domain" description="N-acetyltransferase" evidence="1">
    <location>
        <begin position="16"/>
        <end position="173"/>
    </location>
</feature>